<comment type="cofactor">
    <cofactor evidence="1">
        <name>Mg(2+)</name>
        <dbReference type="ChEBI" id="CHEBI:18420"/>
    </cofactor>
</comment>
<dbReference type="InterPro" id="IPR015797">
    <property type="entry name" value="NUDIX_hydrolase-like_dom_sf"/>
</dbReference>
<dbReference type="EMBL" id="OCNF01000010">
    <property type="protein sequence ID" value="SOD68698.1"/>
    <property type="molecule type" value="Genomic_DNA"/>
</dbReference>
<dbReference type="InterPro" id="IPR000086">
    <property type="entry name" value="NUDIX_hydrolase_dom"/>
</dbReference>
<dbReference type="GO" id="GO:0019144">
    <property type="term" value="F:ADP-sugar diphosphatase activity"/>
    <property type="evidence" value="ECO:0007669"/>
    <property type="project" value="TreeGrafter"/>
</dbReference>
<dbReference type="PANTHER" id="PTHR11839:SF12">
    <property type="entry name" value="ADP COMPOUNDS HYDROLASE NUDE"/>
    <property type="match status" value="1"/>
</dbReference>
<dbReference type="GO" id="GO:0005829">
    <property type="term" value="C:cytosol"/>
    <property type="evidence" value="ECO:0007669"/>
    <property type="project" value="TreeGrafter"/>
</dbReference>
<dbReference type="RefSeq" id="WP_097114439.1">
    <property type="nucleotide sequence ID" value="NZ_CP083931.1"/>
</dbReference>
<protein>
    <submittedName>
        <fullName evidence="4">ADP-ribose diphosphatase</fullName>
    </submittedName>
</protein>
<accession>A0A286ECT7</accession>
<evidence type="ECO:0000313" key="5">
    <source>
        <dbReference type="Proteomes" id="UP000219669"/>
    </source>
</evidence>
<feature type="domain" description="Nudix hydrolase" evidence="3">
    <location>
        <begin position="47"/>
        <end position="177"/>
    </location>
</feature>
<reference evidence="4 5" key="1">
    <citation type="submission" date="2017-09" db="EMBL/GenBank/DDBJ databases">
        <authorList>
            <person name="Ehlers B."/>
            <person name="Leendertz F.H."/>
        </authorList>
    </citation>
    <scope>NUCLEOTIDE SEQUENCE [LARGE SCALE GENOMIC DNA]</scope>
    <source>
        <strain evidence="4 5">DSM 16848</strain>
    </source>
</reference>
<dbReference type="PANTHER" id="PTHR11839">
    <property type="entry name" value="UDP/ADP-SUGAR PYROPHOSPHATASE"/>
    <property type="match status" value="1"/>
</dbReference>
<dbReference type="PROSITE" id="PS00893">
    <property type="entry name" value="NUDIX_BOX"/>
    <property type="match status" value="1"/>
</dbReference>
<gene>
    <name evidence="4" type="ORF">SAMN02746062_01360</name>
</gene>
<dbReference type="NCBIfam" id="NF008736">
    <property type="entry name" value="PRK11762.1"/>
    <property type="match status" value="1"/>
</dbReference>
<dbReference type="Gene3D" id="3.90.79.10">
    <property type="entry name" value="Nucleoside Triphosphate Pyrophosphohydrolase"/>
    <property type="match status" value="1"/>
</dbReference>
<keyword evidence="5" id="KW-1185">Reference proteome</keyword>
<organism evidence="4 5">
    <name type="scientific">Alysiella filiformis DSM 16848</name>
    <dbReference type="NCBI Taxonomy" id="1120981"/>
    <lineage>
        <taxon>Bacteria</taxon>
        <taxon>Pseudomonadati</taxon>
        <taxon>Pseudomonadota</taxon>
        <taxon>Betaproteobacteria</taxon>
        <taxon>Neisseriales</taxon>
        <taxon>Neisseriaceae</taxon>
        <taxon>Alysiella</taxon>
    </lineage>
</organism>
<evidence type="ECO:0000313" key="4">
    <source>
        <dbReference type="EMBL" id="SOD68698.1"/>
    </source>
</evidence>
<sequence>MILNNNKPLPEILGVRVVAETRIFQVQAVDLRFDNGALRTYERLTPNRKPSVMVLPIDGDDLLMVREYAVGAQRYELGFVKGLIDAGETPAQAANRELQEEIGLGAKQIRFLRQIYANPSHMYGVMDVFVAQDLYPAKLEGDEPEPLEIVRVPISQIDDLIDNPQFGDARVLSALMLLQRFQAA</sequence>
<dbReference type="Pfam" id="PF00293">
    <property type="entry name" value="NUDIX"/>
    <property type="match status" value="1"/>
</dbReference>
<evidence type="ECO:0000256" key="2">
    <source>
        <dbReference type="ARBA" id="ARBA00022801"/>
    </source>
</evidence>
<evidence type="ECO:0000256" key="1">
    <source>
        <dbReference type="ARBA" id="ARBA00001946"/>
    </source>
</evidence>
<evidence type="ECO:0000259" key="3">
    <source>
        <dbReference type="PROSITE" id="PS51462"/>
    </source>
</evidence>
<name>A0A286ECT7_9NEIS</name>
<dbReference type="PROSITE" id="PS51462">
    <property type="entry name" value="NUDIX"/>
    <property type="match status" value="1"/>
</dbReference>
<dbReference type="Proteomes" id="UP000219669">
    <property type="component" value="Unassembled WGS sequence"/>
</dbReference>
<dbReference type="SUPFAM" id="SSF55811">
    <property type="entry name" value="Nudix"/>
    <property type="match status" value="1"/>
</dbReference>
<dbReference type="GO" id="GO:0006753">
    <property type="term" value="P:nucleoside phosphate metabolic process"/>
    <property type="evidence" value="ECO:0007669"/>
    <property type="project" value="TreeGrafter"/>
</dbReference>
<dbReference type="InterPro" id="IPR020084">
    <property type="entry name" value="NUDIX_hydrolase_CS"/>
</dbReference>
<dbReference type="FunFam" id="3.90.79.10:FF:000006">
    <property type="entry name" value="ADP compounds hydrolase NudE"/>
    <property type="match status" value="1"/>
</dbReference>
<keyword evidence="2" id="KW-0378">Hydrolase</keyword>
<dbReference type="CDD" id="cd24156">
    <property type="entry name" value="NUDIX_ADPRase_NudE"/>
    <property type="match status" value="1"/>
</dbReference>
<dbReference type="GO" id="GO:0019693">
    <property type="term" value="P:ribose phosphate metabolic process"/>
    <property type="evidence" value="ECO:0007669"/>
    <property type="project" value="TreeGrafter"/>
</dbReference>
<dbReference type="OrthoDB" id="9806150at2"/>
<proteinExistence type="predicted"/>
<dbReference type="AlphaFoldDB" id="A0A286ECT7"/>